<dbReference type="Gene3D" id="1.10.1740.10">
    <property type="match status" value="1"/>
</dbReference>
<dbReference type="Gene3D" id="1.10.10.10">
    <property type="entry name" value="Winged helix-like DNA-binding domain superfamily/Winged helix DNA-binding domain"/>
    <property type="match status" value="1"/>
</dbReference>
<dbReference type="Proteomes" id="UP000779809">
    <property type="component" value="Unassembled WGS sequence"/>
</dbReference>
<evidence type="ECO:0000313" key="1">
    <source>
        <dbReference type="EMBL" id="MBI2678370.1"/>
    </source>
</evidence>
<reference evidence="1" key="1">
    <citation type="submission" date="2020-07" db="EMBL/GenBank/DDBJ databases">
        <title>Huge and variable diversity of episymbiotic CPR bacteria and DPANN archaea in groundwater ecosystems.</title>
        <authorList>
            <person name="He C.Y."/>
            <person name="Keren R."/>
            <person name="Whittaker M."/>
            <person name="Farag I.F."/>
            <person name="Doudna J."/>
            <person name="Cate J.H.D."/>
            <person name="Banfield J.F."/>
        </authorList>
    </citation>
    <scope>NUCLEOTIDE SEQUENCE</scope>
    <source>
        <strain evidence="1">NC_groundwater_580_Pr5_B-0.1um_64_19</strain>
    </source>
</reference>
<evidence type="ECO:0000313" key="2">
    <source>
        <dbReference type="Proteomes" id="UP000779809"/>
    </source>
</evidence>
<accession>A0A932ER03</accession>
<sequence>MPIDEEDFHEFYTRWNRSIYGFCRMFLGDDEPAELATQEAFVQYVREQEPLTVSQLPRKLMRNAIRESIKLERKEPRFPDTEELEDILPLLPPSDRAVFILRSTLDVSAIETAGILQLPIEQVNESWMKASLYLRDVWLKKK</sequence>
<dbReference type="InterPro" id="IPR036388">
    <property type="entry name" value="WH-like_DNA-bd_sf"/>
</dbReference>
<dbReference type="SUPFAM" id="SSF88659">
    <property type="entry name" value="Sigma3 and sigma4 domains of RNA polymerase sigma factors"/>
    <property type="match status" value="1"/>
</dbReference>
<dbReference type="InterPro" id="IPR013324">
    <property type="entry name" value="RNA_pol_sigma_r3/r4-like"/>
</dbReference>
<protein>
    <submittedName>
        <fullName evidence="1">Sigma-70 family RNA polymerase sigma factor</fullName>
    </submittedName>
</protein>
<name>A0A932ER03_9BACT</name>
<dbReference type="SUPFAM" id="SSF88946">
    <property type="entry name" value="Sigma2 domain of RNA polymerase sigma factors"/>
    <property type="match status" value="1"/>
</dbReference>
<gene>
    <name evidence="1" type="ORF">HYX28_06280</name>
</gene>
<dbReference type="AlphaFoldDB" id="A0A932ER03"/>
<proteinExistence type="predicted"/>
<dbReference type="InterPro" id="IPR013325">
    <property type="entry name" value="RNA_pol_sigma_r2"/>
</dbReference>
<dbReference type="GO" id="GO:0003700">
    <property type="term" value="F:DNA-binding transcription factor activity"/>
    <property type="evidence" value="ECO:0007669"/>
    <property type="project" value="InterPro"/>
</dbReference>
<organism evidence="1 2">
    <name type="scientific">Candidatus Korobacter versatilis</name>
    <dbReference type="NCBI Taxonomy" id="658062"/>
    <lineage>
        <taxon>Bacteria</taxon>
        <taxon>Pseudomonadati</taxon>
        <taxon>Acidobacteriota</taxon>
        <taxon>Terriglobia</taxon>
        <taxon>Terriglobales</taxon>
        <taxon>Candidatus Korobacteraceae</taxon>
        <taxon>Candidatus Korobacter</taxon>
    </lineage>
</organism>
<dbReference type="EMBL" id="JACPNR010000007">
    <property type="protein sequence ID" value="MBI2678370.1"/>
    <property type="molecule type" value="Genomic_DNA"/>
</dbReference>
<dbReference type="GO" id="GO:0006352">
    <property type="term" value="P:DNA-templated transcription initiation"/>
    <property type="evidence" value="ECO:0007669"/>
    <property type="project" value="InterPro"/>
</dbReference>
<comment type="caution">
    <text evidence="1">The sequence shown here is derived from an EMBL/GenBank/DDBJ whole genome shotgun (WGS) entry which is preliminary data.</text>
</comment>